<dbReference type="SUPFAM" id="SSF54556">
    <property type="entry name" value="Chitinase insertion domain"/>
    <property type="match status" value="1"/>
</dbReference>
<sequence length="396" mass="44495">TEYKRVCYFTSWSIYDHYRKGNGQYTGSNITEPSLCTHYIYSFVGFDVDNKTIIPLDEKRDEKGYKELLDLKKESPDIKVILGVGGYGFGVERFINLTQNDDDIEEFCNNTVDYLREWGFDGVDMDWSFPTQRGGSPADRDRYVALLQKLRSSFEKESKLSGKPRLSLSSAVSISKTIVDQGYNRTAVGEAVDFLNMVSYDLTGGSGVLAHHAPLYPRADSLVEEQTLNVEWGLSYWAEEVPKEKLILGLPLYARTFSLYNTTLNNVGDVQTGSGSPGPYTQAPGVLSYYEVCKLIKVGIVTEKWDEESNAPYAVSDTEFVTYDNQRSVKIKANFVKDNQYGGINVWELSYDDFGGNHCEAGNYPLLGTLKQTLTQSRGNSLICFVSEKTSRNPIL</sequence>
<dbReference type="InterPro" id="IPR011583">
    <property type="entry name" value="Chitinase_II/V-like_cat"/>
</dbReference>
<organism evidence="2 3">
    <name type="scientific">Lottia gigantea</name>
    <name type="common">Giant owl limpet</name>
    <dbReference type="NCBI Taxonomy" id="225164"/>
    <lineage>
        <taxon>Eukaryota</taxon>
        <taxon>Metazoa</taxon>
        <taxon>Spiralia</taxon>
        <taxon>Lophotrochozoa</taxon>
        <taxon>Mollusca</taxon>
        <taxon>Gastropoda</taxon>
        <taxon>Patellogastropoda</taxon>
        <taxon>Lottioidea</taxon>
        <taxon>Lottiidae</taxon>
        <taxon>Lottia</taxon>
    </lineage>
</organism>
<dbReference type="InterPro" id="IPR001223">
    <property type="entry name" value="Glyco_hydro18_cat"/>
</dbReference>
<evidence type="ECO:0000259" key="1">
    <source>
        <dbReference type="PROSITE" id="PS51910"/>
    </source>
</evidence>
<dbReference type="RefSeq" id="XP_009045321.1">
    <property type="nucleotide sequence ID" value="XM_009047073.1"/>
</dbReference>
<feature type="domain" description="GH18" evidence="1">
    <location>
        <begin position="3"/>
        <end position="377"/>
    </location>
</feature>
<gene>
    <name evidence="2" type="ORF">LOTGIDRAFT_109802</name>
</gene>
<reference evidence="2 3" key="1">
    <citation type="journal article" date="2013" name="Nature">
        <title>Insights into bilaterian evolution from three spiralian genomes.</title>
        <authorList>
            <person name="Simakov O."/>
            <person name="Marletaz F."/>
            <person name="Cho S.J."/>
            <person name="Edsinger-Gonzales E."/>
            <person name="Havlak P."/>
            <person name="Hellsten U."/>
            <person name="Kuo D.H."/>
            <person name="Larsson T."/>
            <person name="Lv J."/>
            <person name="Arendt D."/>
            <person name="Savage R."/>
            <person name="Osoegawa K."/>
            <person name="de Jong P."/>
            <person name="Grimwood J."/>
            <person name="Chapman J.A."/>
            <person name="Shapiro H."/>
            <person name="Aerts A."/>
            <person name="Otillar R.P."/>
            <person name="Terry A.Y."/>
            <person name="Boore J.L."/>
            <person name="Grigoriev I.V."/>
            <person name="Lindberg D.R."/>
            <person name="Seaver E.C."/>
            <person name="Weisblat D.A."/>
            <person name="Putnam N.H."/>
            <person name="Rokhsar D.S."/>
        </authorList>
    </citation>
    <scope>NUCLEOTIDE SEQUENCE [LARGE SCALE GENOMIC DNA]</scope>
</reference>
<dbReference type="CTD" id="20230510"/>
<dbReference type="GO" id="GO:0008061">
    <property type="term" value="F:chitin binding"/>
    <property type="evidence" value="ECO:0007669"/>
    <property type="project" value="InterPro"/>
</dbReference>
<dbReference type="FunFam" id="3.10.50.10:FF:000008">
    <property type="entry name" value="Chitinase 11"/>
    <property type="match status" value="1"/>
</dbReference>
<accession>V4AIG7</accession>
<dbReference type="GeneID" id="20230510"/>
<feature type="non-terminal residue" evidence="2">
    <location>
        <position position="1"/>
    </location>
</feature>
<dbReference type="PANTHER" id="PTHR11177">
    <property type="entry name" value="CHITINASE"/>
    <property type="match status" value="1"/>
</dbReference>
<dbReference type="PROSITE" id="PS51910">
    <property type="entry name" value="GH18_2"/>
    <property type="match status" value="1"/>
</dbReference>
<dbReference type="Gene3D" id="3.10.50.10">
    <property type="match status" value="1"/>
</dbReference>
<dbReference type="Pfam" id="PF00704">
    <property type="entry name" value="Glyco_hydro_18"/>
    <property type="match status" value="1"/>
</dbReference>
<dbReference type="HOGENOM" id="CLU_002833_3_1_1"/>
<protein>
    <recommendedName>
        <fullName evidence="1">GH18 domain-containing protein</fullName>
    </recommendedName>
</protein>
<evidence type="ECO:0000313" key="2">
    <source>
        <dbReference type="EMBL" id="ESP03839.1"/>
    </source>
</evidence>
<dbReference type="Gene3D" id="3.20.20.80">
    <property type="entry name" value="Glycosidases"/>
    <property type="match status" value="1"/>
</dbReference>
<dbReference type="InterPro" id="IPR017853">
    <property type="entry name" value="GH"/>
</dbReference>
<dbReference type="AlphaFoldDB" id="V4AIG7"/>
<proteinExistence type="predicted"/>
<evidence type="ECO:0000313" key="3">
    <source>
        <dbReference type="Proteomes" id="UP000030746"/>
    </source>
</evidence>
<dbReference type="GO" id="GO:0005975">
    <property type="term" value="P:carbohydrate metabolic process"/>
    <property type="evidence" value="ECO:0007669"/>
    <property type="project" value="InterPro"/>
</dbReference>
<dbReference type="OMA" id="CTHLVYN"/>
<dbReference type="STRING" id="225164.V4AIG7"/>
<dbReference type="GO" id="GO:0005576">
    <property type="term" value="C:extracellular region"/>
    <property type="evidence" value="ECO:0007669"/>
    <property type="project" value="TreeGrafter"/>
</dbReference>
<dbReference type="PANTHER" id="PTHR11177:SF317">
    <property type="entry name" value="CHITINASE 12-RELATED"/>
    <property type="match status" value="1"/>
</dbReference>
<dbReference type="GO" id="GO:0006032">
    <property type="term" value="P:chitin catabolic process"/>
    <property type="evidence" value="ECO:0007669"/>
    <property type="project" value="TreeGrafter"/>
</dbReference>
<dbReference type="OrthoDB" id="76388at2759"/>
<dbReference type="SMART" id="SM00636">
    <property type="entry name" value="Glyco_18"/>
    <property type="match status" value="1"/>
</dbReference>
<name>V4AIG7_LOTGI</name>
<dbReference type="GO" id="GO:0004568">
    <property type="term" value="F:chitinase activity"/>
    <property type="evidence" value="ECO:0007669"/>
    <property type="project" value="TreeGrafter"/>
</dbReference>
<keyword evidence="3" id="KW-1185">Reference proteome</keyword>
<dbReference type="SUPFAM" id="SSF51445">
    <property type="entry name" value="(Trans)glycosidases"/>
    <property type="match status" value="1"/>
</dbReference>
<dbReference type="InterPro" id="IPR050314">
    <property type="entry name" value="Glycosyl_Hydrlase_18"/>
</dbReference>
<dbReference type="InterPro" id="IPR029070">
    <property type="entry name" value="Chitinase_insertion_sf"/>
</dbReference>
<dbReference type="EMBL" id="KB199905">
    <property type="protein sequence ID" value="ESP03839.1"/>
    <property type="molecule type" value="Genomic_DNA"/>
</dbReference>
<dbReference type="Proteomes" id="UP000030746">
    <property type="component" value="Unassembled WGS sequence"/>
</dbReference>
<dbReference type="KEGG" id="lgi:LOTGIDRAFT_109802"/>